<keyword evidence="4 6" id="KW-1133">Transmembrane helix</keyword>
<feature type="transmembrane region" description="Helical" evidence="6">
    <location>
        <begin position="371"/>
        <end position="391"/>
    </location>
</feature>
<evidence type="ECO:0000256" key="2">
    <source>
        <dbReference type="ARBA" id="ARBA00022475"/>
    </source>
</evidence>
<evidence type="ECO:0000256" key="1">
    <source>
        <dbReference type="ARBA" id="ARBA00004651"/>
    </source>
</evidence>
<dbReference type="PANTHER" id="PTHR30250:SF11">
    <property type="entry name" value="O-ANTIGEN TRANSPORTER-RELATED"/>
    <property type="match status" value="1"/>
</dbReference>
<feature type="transmembrane region" description="Helical" evidence="6">
    <location>
        <begin position="176"/>
        <end position="195"/>
    </location>
</feature>
<keyword evidence="8" id="KW-1185">Reference proteome</keyword>
<dbReference type="Pfam" id="PF01943">
    <property type="entry name" value="Polysacc_synt"/>
    <property type="match status" value="1"/>
</dbReference>
<evidence type="ECO:0000313" key="7">
    <source>
        <dbReference type="EMBL" id="GAA0946958.1"/>
    </source>
</evidence>
<feature type="transmembrane region" description="Helical" evidence="6">
    <location>
        <begin position="344"/>
        <end position="364"/>
    </location>
</feature>
<dbReference type="EMBL" id="BAAAHK010000009">
    <property type="protein sequence ID" value="GAA0946958.1"/>
    <property type="molecule type" value="Genomic_DNA"/>
</dbReference>
<protein>
    <recommendedName>
        <fullName evidence="9">O-antigen/teichoic acid export membrane protein</fullName>
    </recommendedName>
</protein>
<name>A0ABP4B743_9ACTN</name>
<feature type="transmembrane region" description="Helical" evidence="6">
    <location>
        <begin position="51"/>
        <end position="73"/>
    </location>
</feature>
<feature type="transmembrane region" description="Helical" evidence="6">
    <location>
        <begin position="21"/>
        <end position="39"/>
    </location>
</feature>
<dbReference type="InterPro" id="IPR050833">
    <property type="entry name" value="Poly_Biosynth_Transport"/>
</dbReference>
<reference evidence="8" key="1">
    <citation type="journal article" date="2019" name="Int. J. Syst. Evol. Microbiol.">
        <title>The Global Catalogue of Microorganisms (GCM) 10K type strain sequencing project: providing services to taxonomists for standard genome sequencing and annotation.</title>
        <authorList>
            <consortium name="The Broad Institute Genomics Platform"/>
            <consortium name="The Broad Institute Genome Sequencing Center for Infectious Disease"/>
            <person name="Wu L."/>
            <person name="Ma J."/>
        </authorList>
    </citation>
    <scope>NUCLEOTIDE SEQUENCE [LARGE SCALE GENOMIC DNA]</scope>
    <source>
        <strain evidence="8">JCM 10977</strain>
    </source>
</reference>
<keyword evidence="5 6" id="KW-0472">Membrane</keyword>
<evidence type="ECO:0008006" key="9">
    <source>
        <dbReference type="Google" id="ProtNLM"/>
    </source>
</evidence>
<evidence type="ECO:0000256" key="6">
    <source>
        <dbReference type="SAM" id="Phobius"/>
    </source>
</evidence>
<sequence length="441" mass="45717">MRGRVTGELFRTVVANTSARALAIAGLTLATVLVARTGGPSAVGEYALLRMLPGLVGVLCVLGLPGALAYFLAAPRRDLPRLWPTLIAIGFGGALFGTVVWLIASPVIAHLFFPDEPALLIAAAGVTVPTQLLLTLGKTALQGLEDRRGGDVVIAAEELAFLPCYLLPLLTGFHGVTAIVIGLGLADLVVAVEAWRRVSRLLGWRRYGLSGDGLGWFGRPDRELGRQIASYGLRGQVGGLITLLNLRLDFAILGAMAGPAVLGSYAVASKYAELLRLPGTALTWVFYPRLAKLGQSEAAATARRMIRPTLIGILLAAIPVALLTSPVMRLLYGAAFGPAVAPARVLLAGMLLAGASGVASAYLYGRGTPGLNSIVLGIGLVITVVLDLLLIPAHGAMGAAIASTAAYLSTDALLIGLLLRLSAPSNARHSRSAVPITEVTS</sequence>
<dbReference type="Proteomes" id="UP001500542">
    <property type="component" value="Unassembled WGS sequence"/>
</dbReference>
<feature type="transmembrane region" description="Helical" evidence="6">
    <location>
        <begin position="310"/>
        <end position="332"/>
    </location>
</feature>
<dbReference type="InterPro" id="IPR002797">
    <property type="entry name" value="Polysacc_synth"/>
</dbReference>
<gene>
    <name evidence="7" type="ORF">GCM10009554_43340</name>
</gene>
<feature type="transmembrane region" description="Helical" evidence="6">
    <location>
        <begin position="397"/>
        <end position="421"/>
    </location>
</feature>
<dbReference type="PANTHER" id="PTHR30250">
    <property type="entry name" value="PST FAMILY PREDICTED COLANIC ACID TRANSPORTER"/>
    <property type="match status" value="1"/>
</dbReference>
<keyword evidence="3 6" id="KW-0812">Transmembrane</keyword>
<evidence type="ECO:0000256" key="4">
    <source>
        <dbReference type="ARBA" id="ARBA00022989"/>
    </source>
</evidence>
<organism evidence="7 8">
    <name type="scientific">Kribbella koreensis</name>
    <dbReference type="NCBI Taxonomy" id="57909"/>
    <lineage>
        <taxon>Bacteria</taxon>
        <taxon>Bacillati</taxon>
        <taxon>Actinomycetota</taxon>
        <taxon>Actinomycetes</taxon>
        <taxon>Propionibacteriales</taxon>
        <taxon>Kribbellaceae</taxon>
        <taxon>Kribbella</taxon>
    </lineage>
</organism>
<proteinExistence type="predicted"/>
<feature type="transmembrane region" description="Helical" evidence="6">
    <location>
        <begin position="85"/>
        <end position="112"/>
    </location>
</feature>
<comment type="subcellular location">
    <subcellularLocation>
        <location evidence="1">Cell membrane</location>
        <topology evidence="1">Multi-pass membrane protein</topology>
    </subcellularLocation>
</comment>
<dbReference type="RefSeq" id="WP_343972868.1">
    <property type="nucleotide sequence ID" value="NZ_BAAAHK010000009.1"/>
</dbReference>
<keyword evidence="2" id="KW-1003">Cell membrane</keyword>
<evidence type="ECO:0000256" key="3">
    <source>
        <dbReference type="ARBA" id="ARBA00022692"/>
    </source>
</evidence>
<accession>A0ABP4B743</accession>
<comment type="caution">
    <text evidence="7">The sequence shown here is derived from an EMBL/GenBank/DDBJ whole genome shotgun (WGS) entry which is preliminary data.</text>
</comment>
<evidence type="ECO:0000313" key="8">
    <source>
        <dbReference type="Proteomes" id="UP001500542"/>
    </source>
</evidence>
<evidence type="ECO:0000256" key="5">
    <source>
        <dbReference type="ARBA" id="ARBA00023136"/>
    </source>
</evidence>